<dbReference type="EMBL" id="FUWH01000003">
    <property type="protein sequence ID" value="SJZ61792.1"/>
    <property type="molecule type" value="Genomic_DNA"/>
</dbReference>
<feature type="chain" id="PRO_5012504499" evidence="4">
    <location>
        <begin position="24"/>
        <end position="205"/>
    </location>
</feature>
<dbReference type="SMART" id="SM00935">
    <property type="entry name" value="OmpH"/>
    <property type="match status" value="1"/>
</dbReference>
<proteinExistence type="inferred from homology"/>
<dbReference type="InterPro" id="IPR005632">
    <property type="entry name" value="Chaperone_Skp"/>
</dbReference>
<dbReference type="Gene3D" id="3.30.910.20">
    <property type="entry name" value="Skp domain"/>
    <property type="match status" value="1"/>
</dbReference>
<dbReference type="GO" id="GO:0005829">
    <property type="term" value="C:cytosol"/>
    <property type="evidence" value="ECO:0007669"/>
    <property type="project" value="TreeGrafter"/>
</dbReference>
<gene>
    <name evidence="5" type="ORF">SAMN04488132_103158</name>
</gene>
<evidence type="ECO:0000256" key="1">
    <source>
        <dbReference type="ARBA" id="ARBA00009091"/>
    </source>
</evidence>
<dbReference type="PANTHER" id="PTHR35089:SF1">
    <property type="entry name" value="CHAPERONE PROTEIN SKP"/>
    <property type="match status" value="1"/>
</dbReference>
<dbReference type="RefSeq" id="WP_078830652.1">
    <property type="nucleotide sequence ID" value="NZ_FUWH01000003.1"/>
</dbReference>
<comment type="similarity">
    <text evidence="1">Belongs to the Skp family.</text>
</comment>
<name>A0A1T4M4E4_9BACT</name>
<dbReference type="SUPFAM" id="SSF111384">
    <property type="entry name" value="OmpH-like"/>
    <property type="match status" value="1"/>
</dbReference>
<protein>
    <submittedName>
        <fullName evidence="5">Outer membrane protein (OmpH-like)</fullName>
    </submittedName>
</protein>
<dbReference type="Proteomes" id="UP000190888">
    <property type="component" value="Unassembled WGS sequence"/>
</dbReference>
<dbReference type="GO" id="GO:0050821">
    <property type="term" value="P:protein stabilization"/>
    <property type="evidence" value="ECO:0007669"/>
    <property type="project" value="TreeGrafter"/>
</dbReference>
<keyword evidence="6" id="KW-1185">Reference proteome</keyword>
<evidence type="ECO:0000256" key="2">
    <source>
        <dbReference type="ARBA" id="ARBA00022729"/>
    </source>
</evidence>
<sequence>MKKVLFVCVAFAASFLMVNQAEAQQLKIGYFDEQQLLGAMPGIQKIDTLLNSYRMDSLRGEYDYTLSDYQHRDSLFKRDSATMSPKAREMAMNDINKLKYKLLRWQDYQAELEENKKQELLAPFMQKIVTALNEVVAEQKYTYVLRQDALSPYVNAPLLDNVTVRVAMKLKLQLPKELEDEWKRQSGGGAAKPATSAPAGTKPRG</sequence>
<evidence type="ECO:0000256" key="4">
    <source>
        <dbReference type="SAM" id="SignalP"/>
    </source>
</evidence>
<dbReference type="GO" id="GO:0051082">
    <property type="term" value="F:unfolded protein binding"/>
    <property type="evidence" value="ECO:0007669"/>
    <property type="project" value="InterPro"/>
</dbReference>
<evidence type="ECO:0000313" key="5">
    <source>
        <dbReference type="EMBL" id="SJZ61792.1"/>
    </source>
</evidence>
<dbReference type="AlphaFoldDB" id="A0A1T4M4E4"/>
<dbReference type="Pfam" id="PF03938">
    <property type="entry name" value="OmpH"/>
    <property type="match status" value="1"/>
</dbReference>
<dbReference type="PANTHER" id="PTHR35089">
    <property type="entry name" value="CHAPERONE PROTEIN SKP"/>
    <property type="match status" value="1"/>
</dbReference>
<evidence type="ECO:0000313" key="6">
    <source>
        <dbReference type="Proteomes" id="UP000190888"/>
    </source>
</evidence>
<dbReference type="STRING" id="413434.SAMN04488132_103158"/>
<evidence type="ECO:0000256" key="3">
    <source>
        <dbReference type="SAM" id="MobiDB-lite"/>
    </source>
</evidence>
<keyword evidence="2 4" id="KW-0732">Signal</keyword>
<organism evidence="5 6">
    <name type="scientific">Sediminibacterium ginsengisoli</name>
    <dbReference type="NCBI Taxonomy" id="413434"/>
    <lineage>
        <taxon>Bacteria</taxon>
        <taxon>Pseudomonadati</taxon>
        <taxon>Bacteroidota</taxon>
        <taxon>Chitinophagia</taxon>
        <taxon>Chitinophagales</taxon>
        <taxon>Chitinophagaceae</taxon>
        <taxon>Sediminibacterium</taxon>
    </lineage>
</organism>
<reference evidence="5 6" key="1">
    <citation type="submission" date="2017-02" db="EMBL/GenBank/DDBJ databases">
        <authorList>
            <person name="Peterson S.W."/>
        </authorList>
    </citation>
    <scope>NUCLEOTIDE SEQUENCE [LARGE SCALE GENOMIC DNA]</scope>
    <source>
        <strain evidence="5 6">DSM 22335</strain>
    </source>
</reference>
<dbReference type="InterPro" id="IPR024930">
    <property type="entry name" value="Skp_dom_sf"/>
</dbReference>
<feature type="region of interest" description="Disordered" evidence="3">
    <location>
        <begin position="181"/>
        <end position="205"/>
    </location>
</feature>
<feature type="signal peptide" evidence="4">
    <location>
        <begin position="1"/>
        <end position="23"/>
    </location>
</feature>
<dbReference type="OrthoDB" id="665329at2"/>
<accession>A0A1T4M4E4</accession>